<dbReference type="Proteomes" id="UP001305815">
    <property type="component" value="Chromosome"/>
</dbReference>
<evidence type="ECO:0000313" key="1">
    <source>
        <dbReference type="EMBL" id="BDZ77915.1"/>
    </source>
</evidence>
<sequence length="66" mass="7490">MPKTLNEVTKDVQQVLALNDDGKSISEISSLLELDETYIYNILISRQSYGEDPQTVARMVIMENPM</sequence>
<gene>
    <name evidence="1" type="ORF">Lac1_20980</name>
</gene>
<dbReference type="EMBL" id="AP027742">
    <property type="protein sequence ID" value="BDZ77915.1"/>
    <property type="molecule type" value="Genomic_DNA"/>
</dbReference>
<reference evidence="2" key="1">
    <citation type="journal article" date="2023" name="Int. J. Syst. Evol. Microbiol.">
        <title>Claveliimonas bilis gen. nov., sp. nov., deoxycholic acid-producing bacteria isolated from human faeces, and reclassification of Sellimonas monacensis Zenner et al. 2021 as Claveliimonas monacensis comb. nov.</title>
        <authorList>
            <person name="Hisatomi A."/>
            <person name="Kastawa N.W.E.P.G."/>
            <person name="Song I."/>
            <person name="Ohkuma M."/>
            <person name="Fukiya S."/>
            <person name="Sakamoto M."/>
        </authorList>
    </citation>
    <scope>NUCLEOTIDE SEQUENCE [LARGE SCALE GENOMIC DNA]</scope>
    <source>
        <strain evidence="2">12BBH14</strain>
    </source>
</reference>
<protein>
    <submittedName>
        <fullName evidence="1">Uncharacterized protein</fullName>
    </submittedName>
</protein>
<organism evidence="1 2">
    <name type="scientific">Claveliimonas bilis</name>
    <dbReference type="NCBI Taxonomy" id="3028070"/>
    <lineage>
        <taxon>Bacteria</taxon>
        <taxon>Bacillati</taxon>
        <taxon>Bacillota</taxon>
        <taxon>Clostridia</taxon>
        <taxon>Lachnospirales</taxon>
        <taxon>Lachnospiraceae</taxon>
        <taxon>Claveliimonas</taxon>
    </lineage>
</organism>
<keyword evidence="2" id="KW-1185">Reference proteome</keyword>
<accession>A0ABM8IAG3</accession>
<name>A0ABM8IAG3_9FIRM</name>
<evidence type="ECO:0000313" key="2">
    <source>
        <dbReference type="Proteomes" id="UP001305815"/>
    </source>
</evidence>
<dbReference type="RefSeq" id="WP_230105722.1">
    <property type="nucleotide sequence ID" value="NZ_AP024845.1"/>
</dbReference>
<proteinExistence type="predicted"/>